<dbReference type="KEGG" id="psyt:DSAG12_03779"/>
<name>A0A5B9DFZ9_9ARCH</name>
<dbReference type="RefSeq" id="WP_147664819.1">
    <property type="nucleotide sequence ID" value="NZ_CP042905.2"/>
</dbReference>
<reference evidence="1 2" key="2">
    <citation type="journal article" date="2024" name="Int. J. Syst. Evol. Microbiol.">
        <title>Promethearchaeum syntrophicum gen. nov., sp. nov., an anaerobic, obligately syntrophic archaeon, the first isolate of the lineage 'Asgard' archaea, and proposal of the new archaeal phylum Promethearchaeota phyl. nov. and kingdom Promethearchaeati regn. nov.</title>
        <authorList>
            <person name="Imachi H."/>
            <person name="Nobu M.K."/>
            <person name="Kato S."/>
            <person name="Takaki Y."/>
            <person name="Miyazaki M."/>
            <person name="Miyata M."/>
            <person name="Ogawara M."/>
            <person name="Saito Y."/>
            <person name="Sakai S."/>
            <person name="Tahara Y.O."/>
            <person name="Takano Y."/>
            <person name="Tasumi E."/>
            <person name="Uematsu K."/>
            <person name="Yoshimura T."/>
            <person name="Itoh T."/>
            <person name="Ohkuma M."/>
            <person name="Takai K."/>
        </authorList>
    </citation>
    <scope>NUCLEOTIDE SEQUENCE [LARGE SCALE GENOMIC DNA]</scope>
    <source>
        <strain evidence="1 2">MK-D1</strain>
    </source>
</reference>
<dbReference type="EMBL" id="CP042905">
    <property type="protein sequence ID" value="QEE17941.1"/>
    <property type="molecule type" value="Genomic_DNA"/>
</dbReference>
<proteinExistence type="predicted"/>
<dbReference type="GeneID" id="41331747"/>
<evidence type="ECO:0000313" key="1">
    <source>
        <dbReference type="EMBL" id="QEE17941.1"/>
    </source>
</evidence>
<accession>A0A5B9DFZ9</accession>
<sequence>MTILETAILFKGISLSETYFYSSEDVLNQKDRNVLTEAVIALAKSAFDDKIQNFSIGEHKILIKLKDLKILKATDEENEQKDHLQLIEPQKNPPLVIYCIVEKDTNQKQVNMCMDDAIIQFLNRFSVYDITTKDASKFKKFNKRLKIIFQELALKTEDRFKSIL</sequence>
<dbReference type="AlphaFoldDB" id="A0A5B9DFZ9"/>
<organism evidence="1 2">
    <name type="scientific">Promethearchaeum syntrophicum</name>
    <dbReference type="NCBI Taxonomy" id="2594042"/>
    <lineage>
        <taxon>Archaea</taxon>
        <taxon>Promethearchaeati</taxon>
        <taxon>Promethearchaeota</taxon>
        <taxon>Promethearchaeia</taxon>
        <taxon>Promethearchaeales</taxon>
        <taxon>Promethearchaeaceae</taxon>
        <taxon>Promethearchaeum</taxon>
    </lineage>
</organism>
<protein>
    <submittedName>
        <fullName evidence="1">Uncharacterized protein</fullName>
    </submittedName>
</protein>
<keyword evidence="2" id="KW-1185">Reference proteome</keyword>
<evidence type="ECO:0000313" key="2">
    <source>
        <dbReference type="Proteomes" id="UP000321408"/>
    </source>
</evidence>
<dbReference type="Proteomes" id="UP000321408">
    <property type="component" value="Chromosome"/>
</dbReference>
<reference evidence="1 2" key="1">
    <citation type="journal article" date="2020" name="Nature">
        <title>Isolation of an archaeon at the prokaryote-eukaryote interface.</title>
        <authorList>
            <person name="Imachi H."/>
            <person name="Nobu M.K."/>
            <person name="Nakahara N."/>
            <person name="Morono Y."/>
            <person name="Ogawara M."/>
            <person name="Takaki Y."/>
            <person name="Takano Y."/>
            <person name="Uematsu K."/>
            <person name="Ikuta T."/>
            <person name="Ito M."/>
            <person name="Matsui Y."/>
            <person name="Miyazaki M."/>
            <person name="Murata K."/>
            <person name="Saito Y."/>
            <person name="Sakai S."/>
            <person name="Song C."/>
            <person name="Tasumi E."/>
            <person name="Yamanaka Y."/>
            <person name="Yamaguchi T."/>
            <person name="Kamagata Y."/>
            <person name="Tamaki H."/>
            <person name="Takai K."/>
        </authorList>
    </citation>
    <scope>NUCLEOTIDE SEQUENCE [LARGE SCALE GENOMIC DNA]</scope>
    <source>
        <strain evidence="1 2">MK-D1</strain>
    </source>
</reference>
<gene>
    <name evidence="1" type="ORF">DSAG12_03779</name>
</gene>